<dbReference type="InterPro" id="IPR005475">
    <property type="entry name" value="Transketolase-like_Pyr-bd"/>
</dbReference>
<dbReference type="Pfam" id="PF16078">
    <property type="entry name" value="2-oxogl_dehyd_N"/>
    <property type="match status" value="1"/>
</dbReference>
<evidence type="ECO:0000256" key="4">
    <source>
        <dbReference type="ARBA" id="ARBA00012280"/>
    </source>
</evidence>
<dbReference type="InterPro" id="IPR042179">
    <property type="entry name" value="KGD_C_sf"/>
</dbReference>
<proteinExistence type="inferred from homology"/>
<dbReference type="InterPro" id="IPR031717">
    <property type="entry name" value="ODO-1/KGD_C"/>
</dbReference>
<organism evidence="8 9">
    <name type="scientific">Candidatus Competibacter phosphatis</name>
    <dbReference type="NCBI Taxonomy" id="221280"/>
    <lineage>
        <taxon>Bacteria</taxon>
        <taxon>Pseudomonadati</taxon>
        <taxon>Pseudomonadota</taxon>
        <taxon>Gammaproteobacteria</taxon>
        <taxon>Candidatus Competibacteraceae</taxon>
        <taxon>Candidatus Competibacter</taxon>
    </lineage>
</organism>
<dbReference type="EC" id="1.2.4.2" evidence="4"/>
<comment type="cofactor">
    <cofactor evidence="1">
        <name>thiamine diphosphate</name>
        <dbReference type="ChEBI" id="CHEBI:58937"/>
    </cofactor>
</comment>
<dbReference type="InterPro" id="IPR011603">
    <property type="entry name" value="2oxoglutarate_DH_E1"/>
</dbReference>
<dbReference type="Proteomes" id="UP000760480">
    <property type="component" value="Unassembled WGS sequence"/>
</dbReference>
<dbReference type="CDD" id="cd02016">
    <property type="entry name" value="TPP_E1_OGDC_like"/>
    <property type="match status" value="1"/>
</dbReference>
<dbReference type="GO" id="GO:0004591">
    <property type="term" value="F:oxoglutarate dehydrogenase (succinyl-transferring) activity"/>
    <property type="evidence" value="ECO:0007669"/>
    <property type="project" value="UniProtKB-EC"/>
</dbReference>
<dbReference type="Pfam" id="PF00676">
    <property type="entry name" value="E1_dh"/>
    <property type="match status" value="1"/>
</dbReference>
<dbReference type="Pfam" id="PF02779">
    <property type="entry name" value="Transket_pyr"/>
    <property type="match status" value="1"/>
</dbReference>
<keyword evidence="6" id="KW-0786">Thiamine pyrophosphate</keyword>
<keyword evidence="5 8" id="KW-0560">Oxidoreductase</keyword>
<dbReference type="EMBL" id="SPMZ01000038">
    <property type="protein sequence ID" value="NMQ20100.1"/>
    <property type="molecule type" value="Genomic_DNA"/>
</dbReference>
<comment type="caution">
    <text evidence="8">The sequence shown here is derived from an EMBL/GenBank/DDBJ whole genome shotgun (WGS) entry which is preliminary data.</text>
</comment>
<dbReference type="Gene3D" id="3.40.50.12470">
    <property type="match status" value="1"/>
</dbReference>
<dbReference type="Gene3D" id="3.40.50.970">
    <property type="match status" value="1"/>
</dbReference>
<dbReference type="RefSeq" id="WP_169249363.1">
    <property type="nucleotide sequence ID" value="NZ_SPMZ01000038.1"/>
</dbReference>
<dbReference type="NCBIfam" id="TIGR00239">
    <property type="entry name" value="2oxo_dh_E1"/>
    <property type="match status" value="1"/>
</dbReference>
<dbReference type="InterPro" id="IPR032106">
    <property type="entry name" value="2-oxogl_dehyd_N"/>
</dbReference>
<evidence type="ECO:0000256" key="1">
    <source>
        <dbReference type="ARBA" id="ARBA00001964"/>
    </source>
</evidence>
<keyword evidence="9" id="KW-1185">Reference proteome</keyword>
<evidence type="ECO:0000256" key="5">
    <source>
        <dbReference type="ARBA" id="ARBA00023002"/>
    </source>
</evidence>
<evidence type="ECO:0000313" key="8">
    <source>
        <dbReference type="EMBL" id="NMQ20100.1"/>
    </source>
</evidence>
<accession>A0ABX1TQB7</accession>
<dbReference type="InterPro" id="IPR001017">
    <property type="entry name" value="DH_E1"/>
</dbReference>
<reference evidence="8 9" key="1">
    <citation type="submission" date="2019-03" db="EMBL/GenBank/DDBJ databases">
        <title>Metabolic reconstructions from genomes of highly enriched 'Candidatus Accumulibacter' and 'Candidatus Competibacter' bioreactor populations.</title>
        <authorList>
            <person name="Annavajhala M.K."/>
            <person name="Welles L."/>
            <person name="Abbas B."/>
            <person name="Sorokin D."/>
            <person name="Park H."/>
            <person name="Van Loosdrecht M."/>
            <person name="Chandran K."/>
        </authorList>
    </citation>
    <scope>NUCLEOTIDE SEQUENCE [LARGE SCALE GENOMIC DNA]</scope>
    <source>
        <strain evidence="8 9">SBR_G</strain>
    </source>
</reference>
<name>A0ABX1TQB7_9GAMM</name>
<dbReference type="InterPro" id="IPR029061">
    <property type="entry name" value="THDP-binding"/>
</dbReference>
<evidence type="ECO:0000256" key="2">
    <source>
        <dbReference type="ARBA" id="ARBA00003906"/>
    </source>
</evidence>
<dbReference type="PIRSF" id="PIRSF000157">
    <property type="entry name" value="Oxoglu_dh_E1"/>
    <property type="match status" value="1"/>
</dbReference>
<evidence type="ECO:0000313" key="9">
    <source>
        <dbReference type="Proteomes" id="UP000760480"/>
    </source>
</evidence>
<comment type="function">
    <text evidence="2">E1 component of the 2-oxoglutarate dehydrogenase (OGDH) complex which catalyzes the decarboxylation of 2-oxoglutarate, the first step in the conversion of 2-oxoglutarate to succinyl-CoA and CO(2).</text>
</comment>
<dbReference type="SMART" id="SM00861">
    <property type="entry name" value="Transket_pyr"/>
    <property type="match status" value="1"/>
</dbReference>
<dbReference type="SUPFAM" id="SSF52518">
    <property type="entry name" value="Thiamin diphosphate-binding fold (THDP-binding)"/>
    <property type="match status" value="2"/>
</dbReference>
<sequence length="943" mass="106092">MSTLIEQFRQSSPLFGGNAAFIEELYESFLSDPESVSENWRQYFRNLQSQTQGARDVAHGPIRDSFAHLALQPQAGVGRARAFSPVAAEKQASVLRIINAYRTRGHKAADLDPLRLRDRPPVPELDPGYHGLSEADMDSLFNTGSLVASSQWSLREILDLIRDVYVGTIGSEYMHINDTAEKRWIQKRLEGQRARLDLDAGQRRELLRWLVAAEGLERYLHTRYVGQKRFSLEGGESLIPMMDEIIQLAGSQGVREIVIGMAHRGRLNVLVNIIGKAPSELFEEFEGKRRVAESSTGDVKYHMGFSSDVETPGGTVHLALAFNPSHLEIANPVVEGSVRARMERRRPPGAEFPPLNAVMPLLIHGDAAFAGQGVNMETLQFSQVRGYRTGGTVHIVVNNQIGFTTSNPLDTRSALYCTDVAKMVQAPIFHVNGDDPEAVLFVTRLALEYRMTFNKDVVIDMICYRRLGHNEADEPAATQPMMYKKIRARKTTATLYAEKLIAEGVIAEAEFHDMQTKYRDDLDAGQQVSRPTQPHVKGPHSVDWSAFKNEDWSLPVDTTVPLETLRELSEQLLKVPEGFEMHPRVAKIMDDRRKMAAGALPLDWGFAENLAYATLLKQGYQVRISGQDCGRGTFFHRHSVLHNQKDGSSYTPLANLYSGQPTFFVIDSILSEEAVLGFEYGYTTAEPNGLVIWEGQFGDFANGAQVVIDQFISSGQTKWGRLCGLVMLLPHGFEGQGPEHSSARLERYLQLCAENNIQVVVPSTPAQCFHMLRRQILRPFRKPLIVMSPKSLLRHRMAVNSLEDLTEGCFQEIIGEIDPHDPQQITRLVFCGGKVYYDLLEARRERKLEHVAIIRIEQLYPFPQALYGQQLERYPNVTDIVWCQEEPKNQGAWYQSLHHLERGVQPHQTLHYAGREPSASPAVGYYSVHVEQQQTLVNQALGQ</sequence>
<protein>
    <recommendedName>
        <fullName evidence="4">oxoglutarate dehydrogenase (succinyl-transferring)</fullName>
        <ecNumber evidence="4">1.2.4.2</ecNumber>
    </recommendedName>
</protein>
<dbReference type="PANTHER" id="PTHR23152:SF4">
    <property type="entry name" value="2-OXOADIPATE DEHYDROGENASE COMPLEX COMPONENT E1"/>
    <property type="match status" value="1"/>
</dbReference>
<evidence type="ECO:0000259" key="7">
    <source>
        <dbReference type="SMART" id="SM00861"/>
    </source>
</evidence>
<comment type="similarity">
    <text evidence="3">Belongs to the alpha-ketoglutarate dehydrogenase family.</text>
</comment>
<dbReference type="NCBIfam" id="NF008907">
    <property type="entry name" value="PRK12270.1"/>
    <property type="match status" value="1"/>
</dbReference>
<evidence type="ECO:0000256" key="6">
    <source>
        <dbReference type="ARBA" id="ARBA00023052"/>
    </source>
</evidence>
<evidence type="ECO:0000256" key="3">
    <source>
        <dbReference type="ARBA" id="ARBA00006936"/>
    </source>
</evidence>
<gene>
    <name evidence="8" type="ORF">E4P82_13375</name>
</gene>
<dbReference type="Gene3D" id="1.10.287.1150">
    <property type="entry name" value="TPP helical domain"/>
    <property type="match status" value="1"/>
</dbReference>
<dbReference type="Gene3D" id="3.40.50.11610">
    <property type="entry name" value="Multifunctional 2-oxoglutarate metabolism enzyme, C-terminal domain"/>
    <property type="match status" value="1"/>
</dbReference>
<dbReference type="NCBIfam" id="NF006914">
    <property type="entry name" value="PRK09404.1"/>
    <property type="match status" value="1"/>
</dbReference>
<dbReference type="PANTHER" id="PTHR23152">
    <property type="entry name" value="2-OXOGLUTARATE DEHYDROGENASE"/>
    <property type="match status" value="1"/>
</dbReference>
<dbReference type="Pfam" id="PF16870">
    <property type="entry name" value="OxoGdeHyase_C"/>
    <property type="match status" value="1"/>
</dbReference>
<feature type="domain" description="Transketolase-like pyrimidine-binding" evidence="7">
    <location>
        <begin position="602"/>
        <end position="795"/>
    </location>
</feature>